<comment type="caution">
    <text evidence="3">The sequence shown here is derived from an EMBL/GenBank/DDBJ whole genome shotgun (WGS) entry which is preliminary data.</text>
</comment>
<feature type="compositionally biased region" description="Basic and acidic residues" evidence="1">
    <location>
        <begin position="382"/>
        <end position="393"/>
    </location>
</feature>
<reference evidence="3" key="1">
    <citation type="submission" date="2020-05" db="EMBL/GenBank/DDBJ databases">
        <title>Mycena genomes resolve the evolution of fungal bioluminescence.</title>
        <authorList>
            <person name="Tsai I.J."/>
        </authorList>
    </citation>
    <scope>NUCLEOTIDE SEQUENCE</scope>
    <source>
        <strain evidence="3">110903Hualien_Pintung</strain>
    </source>
</reference>
<dbReference type="AlphaFoldDB" id="A0A8H6SIR5"/>
<feature type="compositionally biased region" description="Basic and acidic residues" evidence="1">
    <location>
        <begin position="1"/>
        <end position="10"/>
    </location>
</feature>
<dbReference type="PANTHER" id="PTHR31912:SF34">
    <property type="entry name" value="NOTOCHORD-RELATED PROTEIN"/>
    <property type="match status" value="1"/>
</dbReference>
<feature type="region of interest" description="Disordered" evidence="1">
    <location>
        <begin position="368"/>
        <end position="403"/>
    </location>
</feature>
<gene>
    <name evidence="3" type="ORF">HMN09_00978100</name>
</gene>
<evidence type="ECO:0000259" key="2">
    <source>
        <dbReference type="PROSITE" id="PS00028"/>
    </source>
</evidence>
<feature type="region of interest" description="Disordered" evidence="1">
    <location>
        <begin position="1"/>
        <end position="26"/>
    </location>
</feature>
<accession>A0A8H6SIR5</accession>
<dbReference type="PROSITE" id="PS00028">
    <property type="entry name" value="ZINC_FINGER_C2H2_1"/>
    <property type="match status" value="1"/>
</dbReference>
<keyword evidence="4" id="KW-1185">Reference proteome</keyword>
<feature type="compositionally biased region" description="Acidic residues" evidence="1">
    <location>
        <begin position="789"/>
        <end position="799"/>
    </location>
</feature>
<dbReference type="PANTHER" id="PTHR31912">
    <property type="entry name" value="IP13529P"/>
    <property type="match status" value="1"/>
</dbReference>
<name>A0A8H6SIR5_MYCCL</name>
<evidence type="ECO:0000313" key="4">
    <source>
        <dbReference type="Proteomes" id="UP000613580"/>
    </source>
</evidence>
<dbReference type="EMBL" id="JACAZE010000014">
    <property type="protein sequence ID" value="KAF7299723.1"/>
    <property type="molecule type" value="Genomic_DNA"/>
</dbReference>
<sequence>MSNLSREPRRLLSKQRQRYERSQRRHRQPEIRSVNWESAAVLGLLLLLPTLASLSLAVLSFVDLLAGDMCLVIGELLALRHCSVLQLGAWRKLCSRNKDLTQLRPLFFDSEHFKRPCIYRVVMLGPFRRPVDLFLASSSTADDALRELRRRRLIPHLQRITITVLHRGKPVRTSERLDELGIGDLSTLHVRYAVCGGSHWQGSNLASASGTEDAGPSSDSAMDVDNGDSLDNNVWTYLPELDRYSCNVCPGSIMKWKRIQEHERAEKHQRALERLAQRQTDSTFAPADASSSVQAPAPVTAAVRGSLQNILQQLKDGASAEDTWVNPETGVVDWSSSAMMDVDTTMHESLDARQKAFLAARLEEFLNEQTVEVGSDDEDAERSDGESSTESHDPLPFLPGRKSRKVNLEAEKSEWFPWPDRETCVLDVLRHIPRCSFSKKQNAAIHWAIQVLGLENLPSDRVMNEIDKQLQPMCGIQSIRYSGKLGHVYYVNDFAAIIAQEMANPSVRKHLRFLPEDKGSKLAEAWQATRWLDELDSDLTTPMHRIGLQDFYVHEPAILRSGDTCIPTWWFERDGQVYARVWRMQQVMDRNGWVVDTSRTHDVSAAQFLVAFPAFIAIHEQRNLADPRLISGVSSAPNTELSPWSHTNPLYGNRWRSRANGHRVVAFPVWLYCDDTSGNQSKKWNKHNSFLFTAAGLPRRLVHLESNIHFLATSNIAPPLEMLDGIVDQLCSAQARGIWAWDSVLNEIVLVIPSVLAMLGDNPMQSEFACHIGFRGKFFCRVCKVQGDPADDEDEEDGGGSDAASNSSASSVGSMELGTKKKGAPKKKKTAKSRQSVAEMVSRIMQFMKRGPARNRQYTCDELKSQFATAMVVGGKTEPLRAPSMFSTTAPITHAGFHARQTRQEREVTKEKVLEVAHRSSPGQVNWLLNTHQMRDAAALMAFRAKPAALDRAQVVQSAAEVEFAARQTKTAAAAAKAASTTNSNVSESTLVPGPSVAALPANPRVVPAPRAPPRPSGLSGILASANAGALFGGTSNAR</sequence>
<evidence type="ECO:0000256" key="1">
    <source>
        <dbReference type="SAM" id="MobiDB-lite"/>
    </source>
</evidence>
<feature type="domain" description="C2H2-type" evidence="2">
    <location>
        <begin position="246"/>
        <end position="268"/>
    </location>
</feature>
<dbReference type="OrthoDB" id="2881727at2759"/>
<dbReference type="Proteomes" id="UP000613580">
    <property type="component" value="Unassembled WGS sequence"/>
</dbReference>
<feature type="compositionally biased region" description="Basic residues" evidence="1">
    <location>
        <begin position="820"/>
        <end position="832"/>
    </location>
</feature>
<proteinExistence type="predicted"/>
<feature type="compositionally biased region" description="Low complexity" evidence="1">
    <location>
        <begin position="802"/>
        <end position="814"/>
    </location>
</feature>
<dbReference type="InterPro" id="IPR013087">
    <property type="entry name" value="Znf_C2H2_type"/>
</dbReference>
<organism evidence="3 4">
    <name type="scientific">Mycena chlorophos</name>
    <name type="common">Agaric fungus</name>
    <name type="synonym">Agaricus chlorophos</name>
    <dbReference type="NCBI Taxonomy" id="658473"/>
    <lineage>
        <taxon>Eukaryota</taxon>
        <taxon>Fungi</taxon>
        <taxon>Dikarya</taxon>
        <taxon>Basidiomycota</taxon>
        <taxon>Agaricomycotina</taxon>
        <taxon>Agaricomycetes</taxon>
        <taxon>Agaricomycetidae</taxon>
        <taxon>Agaricales</taxon>
        <taxon>Marasmiineae</taxon>
        <taxon>Mycenaceae</taxon>
        <taxon>Mycena</taxon>
    </lineage>
</organism>
<evidence type="ECO:0000313" key="3">
    <source>
        <dbReference type="EMBL" id="KAF7299723.1"/>
    </source>
</evidence>
<protein>
    <recommendedName>
        <fullName evidence="2">C2H2-type domain-containing protein</fullName>
    </recommendedName>
</protein>
<feature type="region of interest" description="Disordered" evidence="1">
    <location>
        <begin position="789"/>
        <end position="836"/>
    </location>
</feature>
<feature type="region of interest" description="Disordered" evidence="1">
    <location>
        <begin position="205"/>
        <end position="226"/>
    </location>
</feature>